<keyword evidence="4" id="KW-0808">Transferase</keyword>
<dbReference type="PANTHER" id="PTHR46059">
    <property type="entry name" value="BETA-GALACTOSIDE ALPHA-2,6-SIALYLTRANSFERASE"/>
    <property type="match status" value="1"/>
</dbReference>
<evidence type="ECO:0000256" key="3">
    <source>
        <dbReference type="ARBA" id="ARBA00022676"/>
    </source>
</evidence>
<evidence type="ECO:0000256" key="7">
    <source>
        <dbReference type="ARBA" id="ARBA00022989"/>
    </source>
</evidence>
<comment type="similarity">
    <text evidence="2">Belongs to the glycosyltransferase 29 family.</text>
</comment>
<evidence type="ECO:0000256" key="8">
    <source>
        <dbReference type="ARBA" id="ARBA00023034"/>
    </source>
</evidence>
<accession>A0A7S3FGD8</accession>
<dbReference type="GO" id="GO:0032580">
    <property type="term" value="C:Golgi cisterna membrane"/>
    <property type="evidence" value="ECO:0007669"/>
    <property type="project" value="UniProtKB-SubCell"/>
</dbReference>
<organism evidence="16">
    <name type="scientific">Prasinoderma singulare</name>
    <dbReference type="NCBI Taxonomy" id="676789"/>
    <lineage>
        <taxon>Eukaryota</taxon>
        <taxon>Viridiplantae</taxon>
        <taxon>Prasinodermophyta</taxon>
        <taxon>Prasinodermophyceae</taxon>
        <taxon>Prasinodermales</taxon>
        <taxon>Prasinodermaceae</taxon>
        <taxon>Prasinoderma</taxon>
    </lineage>
</organism>
<evidence type="ECO:0000256" key="13">
    <source>
        <dbReference type="ARBA" id="ARBA00034329"/>
    </source>
</evidence>
<dbReference type="InterPro" id="IPR012163">
    <property type="entry name" value="Sialyl_trans"/>
</dbReference>
<dbReference type="GO" id="GO:0003835">
    <property type="term" value="F:beta-galactoside alpha-2,6-sialyltransferase activity"/>
    <property type="evidence" value="ECO:0007669"/>
    <property type="project" value="UniProtKB-EC"/>
</dbReference>
<dbReference type="AlphaFoldDB" id="A0A7S3FGD8"/>
<keyword evidence="3" id="KW-0328">Glycosyltransferase</keyword>
<feature type="disulfide bond" evidence="14">
    <location>
        <begin position="80"/>
        <end position="227"/>
    </location>
</feature>
<keyword evidence="15" id="KW-0732">Signal</keyword>
<keyword evidence="8" id="KW-0333">Golgi apparatus</keyword>
<feature type="chain" id="PRO_5030533324" description="beta-galactoside alpha-(2,6)-sialyltransferase" evidence="15">
    <location>
        <begin position="32"/>
        <end position="296"/>
    </location>
</feature>
<reference evidence="16" key="1">
    <citation type="submission" date="2021-01" db="EMBL/GenBank/DDBJ databases">
        <authorList>
            <person name="Corre E."/>
            <person name="Pelletier E."/>
            <person name="Niang G."/>
            <person name="Scheremetjew M."/>
            <person name="Finn R."/>
            <person name="Kale V."/>
            <person name="Holt S."/>
            <person name="Cochrane G."/>
            <person name="Meng A."/>
            <person name="Brown T."/>
            <person name="Cohen L."/>
        </authorList>
    </citation>
    <scope>NUCLEOTIDE SEQUENCE</scope>
    <source>
        <strain evidence="16">RCC927</strain>
    </source>
</reference>
<comment type="subcellular location">
    <subcellularLocation>
        <location evidence="1">Golgi apparatus</location>
        <location evidence="1">Golgi stack membrane</location>
        <topology evidence="1">Single-pass type II membrane protein</topology>
    </subcellularLocation>
</comment>
<dbReference type="PANTHER" id="PTHR46059:SF1">
    <property type="entry name" value="BETA-GALACTOSIDE ALPHA-2,6-SIALYLTRANSFERASE"/>
    <property type="match status" value="1"/>
</dbReference>
<dbReference type="EMBL" id="HBHY01016804">
    <property type="protein sequence ID" value="CAE0146496.1"/>
    <property type="molecule type" value="Transcribed_RNA"/>
</dbReference>
<keyword evidence="5" id="KW-0812">Transmembrane</keyword>
<evidence type="ECO:0000313" key="16">
    <source>
        <dbReference type="EMBL" id="CAE0146496.1"/>
    </source>
</evidence>
<evidence type="ECO:0000256" key="15">
    <source>
        <dbReference type="SAM" id="SignalP"/>
    </source>
</evidence>
<evidence type="ECO:0000256" key="1">
    <source>
        <dbReference type="ARBA" id="ARBA00004447"/>
    </source>
</evidence>
<keyword evidence="9" id="KW-0472">Membrane</keyword>
<evidence type="ECO:0000256" key="11">
    <source>
        <dbReference type="ARBA" id="ARBA00023180"/>
    </source>
</evidence>
<evidence type="ECO:0000256" key="6">
    <source>
        <dbReference type="ARBA" id="ARBA00022968"/>
    </source>
</evidence>
<keyword evidence="7" id="KW-1133">Transmembrane helix</keyword>
<protein>
    <recommendedName>
        <fullName evidence="13">beta-galactoside alpha-(2,6)-sialyltransferase</fullName>
        <ecNumber evidence="13">2.4.3.1</ecNumber>
    </recommendedName>
</protein>
<feature type="signal peptide" evidence="15">
    <location>
        <begin position="1"/>
        <end position="31"/>
    </location>
</feature>
<evidence type="ECO:0000256" key="12">
    <source>
        <dbReference type="ARBA" id="ARBA00034249"/>
    </source>
</evidence>
<keyword evidence="11" id="KW-0325">Glycoprotein</keyword>
<evidence type="ECO:0000256" key="5">
    <source>
        <dbReference type="ARBA" id="ARBA00022692"/>
    </source>
</evidence>
<evidence type="ECO:0000256" key="14">
    <source>
        <dbReference type="PIRSR" id="PIRSR005557-2"/>
    </source>
</evidence>
<keyword evidence="6" id="KW-0735">Signal-anchor</keyword>
<dbReference type="InterPro" id="IPR001675">
    <property type="entry name" value="Glyco_trans_29"/>
</dbReference>
<proteinExistence type="inferred from homology"/>
<evidence type="ECO:0000256" key="9">
    <source>
        <dbReference type="ARBA" id="ARBA00023136"/>
    </source>
</evidence>
<keyword evidence="10" id="KW-1015">Disulfide bond</keyword>
<name>A0A7S3FGD8_9VIRI</name>
<sequence length="296" mass="32830">MRAPRGGGWPFAAMLVAVAVLGLLAFAAAQAQRLQGGVERFRGSFSGERKHCGSCGHRVSVRGVTPEGAPMLETPSFGSCAVVFPSGLLLNFSFGDEIDAHDAVFRMNRHFTGDYARYIGNKQTVRLVNSQHNGEKKESFLDFTRPEEVVFLRDWNSKMSRADWTRKSKFHVFETYEKVRRTHPGRPVFILSRELMRAALDCNQPFKRAGATPTSGFLSLILARQMCSKITLYGAGCHSCGYFAPNGPNATSTAFKASWHDTRGEMEAMLYMTGLDKEELVRRGKAEVDGCQTVTQ</sequence>
<dbReference type="Gene3D" id="3.90.1480.20">
    <property type="entry name" value="Glycosyl transferase family 29"/>
    <property type="match status" value="1"/>
</dbReference>
<dbReference type="PIRSF" id="PIRSF005557">
    <property type="entry name" value="Sialyl_trans"/>
    <property type="match status" value="1"/>
</dbReference>
<evidence type="ECO:0000256" key="4">
    <source>
        <dbReference type="ARBA" id="ARBA00022679"/>
    </source>
</evidence>
<evidence type="ECO:0000256" key="2">
    <source>
        <dbReference type="ARBA" id="ARBA00006003"/>
    </source>
</evidence>
<gene>
    <name evidence="16" type="ORF">PSIN1315_LOCUS10886</name>
</gene>
<dbReference type="Pfam" id="PF00777">
    <property type="entry name" value="Glyco_transf_29"/>
    <property type="match status" value="1"/>
</dbReference>
<dbReference type="EC" id="2.4.3.1" evidence="13"/>
<evidence type="ECO:0000256" key="10">
    <source>
        <dbReference type="ARBA" id="ARBA00023157"/>
    </source>
</evidence>
<dbReference type="GO" id="GO:0097503">
    <property type="term" value="P:sialylation"/>
    <property type="evidence" value="ECO:0007669"/>
    <property type="project" value="TreeGrafter"/>
</dbReference>
<dbReference type="InterPro" id="IPR038578">
    <property type="entry name" value="GT29-like_sf"/>
</dbReference>
<comment type="catalytic activity">
    <reaction evidence="12">
        <text>a beta-D-galactoside + CMP-N-acetyl-beta-neuraminate = an N-acetyl-alpha-neuraminyl-(2-&gt;6)-beta-D-galactosyl derivative + CMP + H(+)</text>
        <dbReference type="Rhea" id="RHEA:52104"/>
        <dbReference type="ChEBI" id="CHEBI:15378"/>
        <dbReference type="ChEBI" id="CHEBI:28034"/>
        <dbReference type="ChEBI" id="CHEBI:57812"/>
        <dbReference type="ChEBI" id="CHEBI:60377"/>
        <dbReference type="ChEBI" id="CHEBI:136398"/>
        <dbReference type="EC" id="2.4.3.1"/>
    </reaction>
</comment>